<gene>
    <name evidence="6" type="primary">LOC114326105</name>
</gene>
<dbReference type="Pfam" id="PF07653">
    <property type="entry name" value="SH3_2"/>
    <property type="match status" value="1"/>
</dbReference>
<dbReference type="KEGG" id="dvv:114326105"/>
<feature type="domain" description="SH3" evidence="5">
    <location>
        <begin position="70"/>
        <end position="129"/>
    </location>
</feature>
<dbReference type="FunCoup" id="A0A6P7F5L3">
    <property type="interactions" value="89"/>
</dbReference>
<evidence type="ECO:0000256" key="4">
    <source>
        <dbReference type="SAM" id="MobiDB-lite"/>
    </source>
</evidence>
<keyword evidence="3" id="KW-0175">Coiled coil</keyword>
<dbReference type="InterPro" id="IPR036028">
    <property type="entry name" value="SH3-like_dom_sf"/>
</dbReference>
<evidence type="ECO:0000256" key="3">
    <source>
        <dbReference type="SAM" id="Coils"/>
    </source>
</evidence>
<accession>A0A6P7F5L3</accession>
<evidence type="ECO:0000256" key="1">
    <source>
        <dbReference type="ARBA" id="ARBA00022443"/>
    </source>
</evidence>
<dbReference type="PRINTS" id="PR00452">
    <property type="entry name" value="SH3DOMAIN"/>
</dbReference>
<feature type="domain" description="SH3" evidence="5">
    <location>
        <begin position="1"/>
        <end position="58"/>
    </location>
</feature>
<dbReference type="FunFam" id="2.30.30.40:FF:000072">
    <property type="entry name" value="Unconventional Myosin IB"/>
    <property type="match status" value="2"/>
</dbReference>
<dbReference type="GO" id="GO:0016477">
    <property type="term" value="P:cell migration"/>
    <property type="evidence" value="ECO:0007669"/>
    <property type="project" value="TreeGrafter"/>
</dbReference>
<feature type="region of interest" description="Disordered" evidence="4">
    <location>
        <begin position="218"/>
        <end position="295"/>
    </location>
</feature>
<dbReference type="CDD" id="cd11873">
    <property type="entry name" value="SH3_CD2AP-like_1"/>
    <property type="match status" value="1"/>
</dbReference>
<feature type="compositionally biased region" description="Polar residues" evidence="4">
    <location>
        <begin position="408"/>
        <end position="420"/>
    </location>
</feature>
<dbReference type="PRINTS" id="PR00499">
    <property type="entry name" value="P67PHOX"/>
</dbReference>
<dbReference type="AlphaFoldDB" id="A0A6P7F5L3"/>
<feature type="compositionally biased region" description="Low complexity" evidence="4">
    <location>
        <begin position="278"/>
        <end position="290"/>
    </location>
</feature>
<name>A0A6P7F5L3_DIAVI</name>
<proteinExistence type="predicted"/>
<dbReference type="SMART" id="SM00326">
    <property type="entry name" value="SH3"/>
    <property type="match status" value="3"/>
</dbReference>
<dbReference type="PROSITE" id="PS50002">
    <property type="entry name" value="SH3"/>
    <property type="match status" value="3"/>
</dbReference>
<dbReference type="GO" id="GO:0016192">
    <property type="term" value="P:vesicle-mediated transport"/>
    <property type="evidence" value="ECO:0007669"/>
    <property type="project" value="UniProtKB-ARBA"/>
</dbReference>
<feature type="coiled-coil region" evidence="3">
    <location>
        <begin position="514"/>
        <end position="541"/>
    </location>
</feature>
<organism evidence="6">
    <name type="scientific">Diabrotica virgifera virgifera</name>
    <name type="common">western corn rootworm</name>
    <dbReference type="NCBI Taxonomy" id="50390"/>
    <lineage>
        <taxon>Eukaryota</taxon>
        <taxon>Metazoa</taxon>
        <taxon>Ecdysozoa</taxon>
        <taxon>Arthropoda</taxon>
        <taxon>Hexapoda</taxon>
        <taxon>Insecta</taxon>
        <taxon>Pterygota</taxon>
        <taxon>Neoptera</taxon>
        <taxon>Endopterygota</taxon>
        <taxon>Coleoptera</taxon>
        <taxon>Polyphaga</taxon>
        <taxon>Cucujiformia</taxon>
        <taxon>Chrysomeloidea</taxon>
        <taxon>Chrysomelidae</taxon>
        <taxon>Galerucinae</taxon>
        <taxon>Diabroticina</taxon>
        <taxon>Diabroticites</taxon>
        <taxon>Diabrotica</taxon>
    </lineage>
</organism>
<dbReference type="GO" id="GO:0007015">
    <property type="term" value="P:actin filament organization"/>
    <property type="evidence" value="ECO:0007669"/>
    <property type="project" value="TreeGrafter"/>
</dbReference>
<dbReference type="PANTHER" id="PTHR14167:SF92">
    <property type="entry name" value="CIN85 AND CD2AP RELATED, ISOFORM J"/>
    <property type="match status" value="1"/>
</dbReference>
<feature type="compositionally biased region" description="Basic and acidic residues" evidence="4">
    <location>
        <begin position="377"/>
        <end position="390"/>
    </location>
</feature>
<feature type="compositionally biased region" description="Basic and acidic residues" evidence="4">
    <location>
        <begin position="247"/>
        <end position="260"/>
    </location>
</feature>
<sequence length="562" mass="62893">MNEVIVEYDYTAKESDELTIKKGDIIKDVVKKPGGWWEGVLKEKKGMFPDNFVRPLDKDGVVFRNSKDVCRIKQCRVVFSYNQDHEDELNLKVGDVIDIIGEEEEGWWRGTLNGKEGVFPSNFVKEISFQPSPPKRVSYVPNENDAKPPKLPAKPTKQLCEATYPYKAQNEDEISFKEGDIITLISKDSQDPGWWQGELNGKTGFFPDNFVVLISSDNKSSSKEEKKTHSKAFPDTGAIKSVASQRKSLEPKSEKIDKSDSPSPGDSIHNKTPPVPSKKPVVSIKKSPSGSGTGFISEIKKKIVDVVDGTASSRMTMHKEKEVVVENTENAFDQVERRPLLGDVRAGRVKAPGRRPPTTIMHKDDSTTMSNGNIVEANHHDSQMIDNEVKPRHKNKGSPPPWLEEMKQNQVKRTMMTSMEGQPGEVEGTPEKEKELDSPNSMSPIHPKLKTPTEPHRPEKGPPPPRPTTTHITKDIPPTPSQPIVIPKEPIPPKISPMKPVPSPSSGSIRVVTTADILERLEALEEAVRKQNQTIEDLRNQLLVETEMRMLLQEKVMQNVQV</sequence>
<dbReference type="SUPFAM" id="SSF50044">
    <property type="entry name" value="SH3-domain"/>
    <property type="match status" value="3"/>
</dbReference>
<dbReference type="InterPro" id="IPR050384">
    <property type="entry name" value="Endophilin_SH3RF"/>
</dbReference>
<feature type="compositionally biased region" description="Basic and acidic residues" evidence="4">
    <location>
        <begin position="451"/>
        <end position="460"/>
    </location>
</feature>
<dbReference type="Gene3D" id="2.30.30.40">
    <property type="entry name" value="SH3 Domains"/>
    <property type="match status" value="3"/>
</dbReference>
<dbReference type="CDD" id="cd11875">
    <property type="entry name" value="SH3_CD2AP-like_3"/>
    <property type="match status" value="1"/>
</dbReference>
<evidence type="ECO:0000256" key="2">
    <source>
        <dbReference type="PROSITE-ProRule" id="PRU00192"/>
    </source>
</evidence>
<dbReference type="Pfam" id="PF00018">
    <property type="entry name" value="SH3_1"/>
    <property type="match status" value="1"/>
</dbReference>
<keyword evidence="1 2" id="KW-0728">SH3 domain</keyword>
<dbReference type="OrthoDB" id="73680at2759"/>
<dbReference type="InParanoid" id="A0A6P7F5L3"/>
<dbReference type="RefSeq" id="XP_028130137.1">
    <property type="nucleotide sequence ID" value="XM_028274336.1"/>
</dbReference>
<protein>
    <submittedName>
        <fullName evidence="6">CD2-associated protein-like</fullName>
    </submittedName>
</protein>
<feature type="domain" description="SH3" evidence="5">
    <location>
        <begin position="155"/>
        <end position="216"/>
    </location>
</feature>
<evidence type="ECO:0000259" key="5">
    <source>
        <dbReference type="PROSITE" id="PS50002"/>
    </source>
</evidence>
<feature type="region of interest" description="Disordered" evidence="4">
    <location>
        <begin position="336"/>
        <end position="508"/>
    </location>
</feature>
<dbReference type="Pfam" id="PF14604">
    <property type="entry name" value="SH3_9"/>
    <property type="match status" value="1"/>
</dbReference>
<dbReference type="InterPro" id="IPR001452">
    <property type="entry name" value="SH3_domain"/>
</dbReference>
<reference evidence="6" key="1">
    <citation type="submission" date="2025-08" db="UniProtKB">
        <authorList>
            <consortium name="RefSeq"/>
        </authorList>
    </citation>
    <scope>IDENTIFICATION</scope>
    <source>
        <tissue evidence="6">Whole insect</tissue>
    </source>
</reference>
<evidence type="ECO:0000313" key="6">
    <source>
        <dbReference type="RefSeq" id="XP_028130137.1"/>
    </source>
</evidence>
<dbReference type="PANTHER" id="PTHR14167">
    <property type="entry name" value="SH3 DOMAIN-CONTAINING"/>
    <property type="match status" value="1"/>
</dbReference>
<feature type="compositionally biased region" description="Pro residues" evidence="4">
    <location>
        <begin position="489"/>
        <end position="503"/>
    </location>
</feature>
<dbReference type="CDD" id="cd11874">
    <property type="entry name" value="SH3_CD2AP-like_2"/>
    <property type="match status" value="1"/>
</dbReference>